<evidence type="ECO:0000256" key="1">
    <source>
        <dbReference type="ARBA" id="ARBA00023125"/>
    </source>
</evidence>
<name>A0A1C7NHL4_9FUNG</name>
<dbReference type="InterPro" id="IPR001356">
    <property type="entry name" value="HD"/>
</dbReference>
<keyword evidence="1 4" id="KW-0238">DNA-binding</keyword>
<keyword evidence="3 4" id="KW-0539">Nucleus</keyword>
<sequence length="288" mass="33633">MSNYSQQQKKTFSPLILFNDHPYASSTQDKNDRNLSSYRQSLLEKHTEETRKRLETNARLWENERRQSLDRPQLPVLTNPLIPPTVPVQAAVGPPTGYKNTMYTQSPADIISQNTNEAKQNTQYQTIILDADRYGQQVSKEDAKNAYTTNFPFISEHQHCTSYESFLNRKRRRENLPKEATEYLKRWLIHHKKHPYPTEREKKQLADETSLAVGQISNWFINARRRILQPILQSENNEQQQDDEEQWRRSSYTDTQHYPPSINPSSSSYSEGTAQPDPFTSSSRKELA</sequence>
<dbReference type="PANTHER" id="PTHR11850">
    <property type="entry name" value="HOMEOBOX PROTEIN TRANSCRIPTION FACTORS"/>
    <property type="match status" value="1"/>
</dbReference>
<feature type="region of interest" description="Disordered" evidence="6">
    <location>
        <begin position="234"/>
        <end position="288"/>
    </location>
</feature>
<dbReference type="GO" id="GO:0003677">
    <property type="term" value="F:DNA binding"/>
    <property type="evidence" value="ECO:0007669"/>
    <property type="project" value="UniProtKB-UniRule"/>
</dbReference>
<evidence type="ECO:0000256" key="3">
    <source>
        <dbReference type="ARBA" id="ARBA00023242"/>
    </source>
</evidence>
<dbReference type="EMBL" id="LUGH01000150">
    <property type="protein sequence ID" value="OBZ88480.1"/>
    <property type="molecule type" value="Genomic_DNA"/>
</dbReference>
<dbReference type="InterPro" id="IPR009057">
    <property type="entry name" value="Homeodomain-like_sf"/>
</dbReference>
<accession>A0A1C7NHL4</accession>
<dbReference type="SUPFAM" id="SSF46689">
    <property type="entry name" value="Homeodomain-like"/>
    <property type="match status" value="1"/>
</dbReference>
<dbReference type="InParanoid" id="A0A1C7NHL4"/>
<dbReference type="SMART" id="SM00389">
    <property type="entry name" value="HOX"/>
    <property type="match status" value="1"/>
</dbReference>
<evidence type="ECO:0000313" key="8">
    <source>
        <dbReference type="EMBL" id="OBZ88480.1"/>
    </source>
</evidence>
<gene>
    <name evidence="8" type="primary">PKNOX1_1</name>
    <name evidence="8" type="ORF">A0J61_03467</name>
</gene>
<keyword evidence="5" id="KW-0175">Coiled coil</keyword>
<dbReference type="Gene3D" id="1.10.10.60">
    <property type="entry name" value="Homeodomain-like"/>
    <property type="match status" value="1"/>
</dbReference>
<keyword evidence="2 4" id="KW-0371">Homeobox</keyword>
<dbReference type="PROSITE" id="PS50071">
    <property type="entry name" value="HOMEOBOX_2"/>
    <property type="match status" value="1"/>
</dbReference>
<dbReference type="AlphaFoldDB" id="A0A1C7NHL4"/>
<feature type="compositionally biased region" description="Low complexity" evidence="6">
    <location>
        <begin position="258"/>
        <end position="270"/>
    </location>
</feature>
<dbReference type="OrthoDB" id="10056939at2759"/>
<feature type="coiled-coil region" evidence="5">
    <location>
        <begin position="44"/>
        <end position="71"/>
    </location>
</feature>
<comment type="subcellular location">
    <subcellularLocation>
        <location evidence="4">Nucleus</location>
    </subcellularLocation>
</comment>
<dbReference type="InterPro" id="IPR050224">
    <property type="entry name" value="TALE_homeobox"/>
</dbReference>
<dbReference type="GO" id="GO:0005634">
    <property type="term" value="C:nucleus"/>
    <property type="evidence" value="ECO:0007669"/>
    <property type="project" value="UniProtKB-SubCell"/>
</dbReference>
<feature type="domain" description="Homeobox" evidence="7">
    <location>
        <begin position="167"/>
        <end position="230"/>
    </location>
</feature>
<comment type="caution">
    <text evidence="8">The sequence shown here is derived from an EMBL/GenBank/DDBJ whole genome shotgun (WGS) entry which is preliminary data.</text>
</comment>
<protein>
    <submittedName>
        <fullName evidence="8">Homeobox protein PKNOX1</fullName>
    </submittedName>
</protein>
<dbReference type="Proteomes" id="UP000093000">
    <property type="component" value="Unassembled WGS sequence"/>
</dbReference>
<evidence type="ECO:0000313" key="9">
    <source>
        <dbReference type="Proteomes" id="UP000093000"/>
    </source>
</evidence>
<evidence type="ECO:0000256" key="2">
    <source>
        <dbReference type="ARBA" id="ARBA00023155"/>
    </source>
</evidence>
<dbReference type="Pfam" id="PF05920">
    <property type="entry name" value="Homeobox_KN"/>
    <property type="match status" value="1"/>
</dbReference>
<dbReference type="GO" id="GO:0006355">
    <property type="term" value="P:regulation of DNA-templated transcription"/>
    <property type="evidence" value="ECO:0007669"/>
    <property type="project" value="InterPro"/>
</dbReference>
<dbReference type="CDD" id="cd00086">
    <property type="entry name" value="homeodomain"/>
    <property type="match status" value="1"/>
</dbReference>
<evidence type="ECO:0000259" key="7">
    <source>
        <dbReference type="PROSITE" id="PS50071"/>
    </source>
</evidence>
<dbReference type="InterPro" id="IPR008422">
    <property type="entry name" value="KN_HD"/>
</dbReference>
<evidence type="ECO:0000256" key="4">
    <source>
        <dbReference type="PROSITE-ProRule" id="PRU00108"/>
    </source>
</evidence>
<reference evidence="8 9" key="1">
    <citation type="submission" date="2016-03" db="EMBL/GenBank/DDBJ databases">
        <title>Choanephora cucurbitarum.</title>
        <authorList>
            <person name="Min B."/>
            <person name="Park H."/>
            <person name="Park J.-H."/>
            <person name="Shin H.-D."/>
            <person name="Choi I.-G."/>
        </authorList>
    </citation>
    <scope>NUCLEOTIDE SEQUENCE [LARGE SCALE GENOMIC DNA]</scope>
    <source>
        <strain evidence="8 9">KUS-F28377</strain>
    </source>
</reference>
<dbReference type="STRING" id="101091.A0A1C7NHL4"/>
<evidence type="ECO:0000256" key="6">
    <source>
        <dbReference type="SAM" id="MobiDB-lite"/>
    </source>
</evidence>
<organism evidence="8 9">
    <name type="scientific">Choanephora cucurbitarum</name>
    <dbReference type="NCBI Taxonomy" id="101091"/>
    <lineage>
        <taxon>Eukaryota</taxon>
        <taxon>Fungi</taxon>
        <taxon>Fungi incertae sedis</taxon>
        <taxon>Mucoromycota</taxon>
        <taxon>Mucoromycotina</taxon>
        <taxon>Mucoromycetes</taxon>
        <taxon>Mucorales</taxon>
        <taxon>Mucorineae</taxon>
        <taxon>Choanephoraceae</taxon>
        <taxon>Choanephoroideae</taxon>
        <taxon>Choanephora</taxon>
    </lineage>
</organism>
<feature type="DNA-binding region" description="Homeobox" evidence="4">
    <location>
        <begin position="169"/>
        <end position="231"/>
    </location>
</feature>
<evidence type="ECO:0000256" key="5">
    <source>
        <dbReference type="SAM" id="Coils"/>
    </source>
</evidence>
<keyword evidence="9" id="KW-1185">Reference proteome</keyword>
<proteinExistence type="predicted"/>